<dbReference type="PANTHER" id="PTHR38340:SF1">
    <property type="entry name" value="S-LAYER PROTEIN"/>
    <property type="match status" value="1"/>
</dbReference>
<dbReference type="Pfam" id="PF00353">
    <property type="entry name" value="HemolysinCabind"/>
    <property type="match status" value="7"/>
</dbReference>
<reference evidence="3 4" key="1">
    <citation type="submission" date="2019-08" db="EMBL/GenBank/DDBJ databases">
        <title>Deep-cultivation of Planctomycetes and their phenomic and genomic characterization uncovers novel biology.</title>
        <authorList>
            <person name="Wiegand S."/>
            <person name="Jogler M."/>
            <person name="Boedeker C."/>
            <person name="Pinto D."/>
            <person name="Vollmers J."/>
            <person name="Rivas-Marin E."/>
            <person name="Kohn T."/>
            <person name="Peeters S.H."/>
            <person name="Heuer A."/>
            <person name="Rast P."/>
            <person name="Oberbeckmann S."/>
            <person name="Bunk B."/>
            <person name="Jeske O."/>
            <person name="Meyerdierks A."/>
            <person name="Storesund J.E."/>
            <person name="Kallscheuer N."/>
            <person name="Luecker S."/>
            <person name="Lage O.M."/>
            <person name="Pohl T."/>
            <person name="Merkel B.J."/>
            <person name="Hornburger P."/>
            <person name="Mueller R.-W."/>
            <person name="Bruemmer F."/>
            <person name="Labrenz M."/>
            <person name="Spormann A.M."/>
            <person name="Op den Camp H."/>
            <person name="Overmann J."/>
            <person name="Amann R."/>
            <person name="Jetten M.S.M."/>
            <person name="Mascher T."/>
            <person name="Medema M.H."/>
            <person name="Devos D.P."/>
            <person name="Kaster A.-K."/>
            <person name="Ovreas L."/>
            <person name="Rohde M."/>
            <person name="Galperin M.Y."/>
            <person name="Jogler C."/>
        </authorList>
    </citation>
    <scope>NUCLEOTIDE SEQUENCE [LARGE SCALE GENOMIC DNA]</scope>
    <source>
        <strain evidence="3 4">OJF2</strain>
    </source>
</reference>
<dbReference type="SUPFAM" id="SSF51120">
    <property type="entry name" value="beta-Roll"/>
    <property type="match status" value="5"/>
</dbReference>
<dbReference type="PRINTS" id="PR00313">
    <property type="entry name" value="CABNDNGRPT"/>
</dbReference>
<organism evidence="3 4">
    <name type="scientific">Aquisphaera giovannonii</name>
    <dbReference type="NCBI Taxonomy" id="406548"/>
    <lineage>
        <taxon>Bacteria</taxon>
        <taxon>Pseudomonadati</taxon>
        <taxon>Planctomycetota</taxon>
        <taxon>Planctomycetia</taxon>
        <taxon>Isosphaerales</taxon>
        <taxon>Isosphaeraceae</taxon>
        <taxon>Aquisphaera</taxon>
    </lineage>
</organism>
<dbReference type="RefSeq" id="WP_148597213.1">
    <property type="nucleotide sequence ID" value="NZ_CP042997.1"/>
</dbReference>
<dbReference type="KEGG" id="agv:OJF2_62790"/>
<keyword evidence="4" id="KW-1185">Reference proteome</keyword>
<dbReference type="PANTHER" id="PTHR38340">
    <property type="entry name" value="S-LAYER PROTEIN"/>
    <property type="match status" value="1"/>
</dbReference>
<dbReference type="PROSITE" id="PS00330">
    <property type="entry name" value="HEMOLYSIN_CALCIUM"/>
    <property type="match status" value="6"/>
</dbReference>
<sequence length="947" mass="93857">MPVPNFRRLLENRLGRRPRRDRRAVRLSVLESLEDRSTPAVTASFSPGAAVLTIFGDSLNNTITVSRDAAGSILVNGGAVSILGGTPTVANTALIQAFGQAGNDTITLSEANGALPKANLFGGAGDDVLTGGSGGDLLFGQAGNDTLLGKGGNDLLFGGDGNDALTGGDGDDQVFGEAGNDRMIWNPGDDTDLNEGGAGIDTVEVNGGNGSETFTATANGTRVRFDRTTPAPFSIDIGTSENLVVNANGGDDTFSASNGLASLIKLTVDGGAGNDTILGGDGNDVLVGGDGNDFIDGNRGNDTILMGAGDDVFRWDPGDGSDVVEGQAGNDRMQFNGANIAEKFDVSANGTRVRFTRDVANITMDLNGVEAIDLNALGGSDLLTVNSLVGTGLTAINADLAGTIGGSAGDGAADAVIVNGTNGNDAINVFGAGSSVSVVGLSATVNLTNSDGANDSLVINALGGNDGVTASSLPAGVVNLTVDAGAGNDTVLGSQGSDVILGGDGNDFVDGNRGDDVALLGAGDDVFQWDPGDGSDIVEGQGGADKMLFFGANIAENIDVSANGTRVRFTRDVGNIVMDLNGVEGIEFRALGGADNVVVNDLTGTGVTRVDVDLRGPTGGGDGAADSVTVNGTNGADNILVGGDSGGVSVNGLAAQVNIFSQEKANDRLTVNALGGDDTVNASSLKANGIQLTLNGGAGIDLLVGSDGDDVINGGTGNDTALMGKGDDTFVWNPGDGSDIVEGQAGFDAMLFNGANIAEKIDISANGGRVRFTRDVASITMDLNDVEGIDFNARGGADTITVNDLSGTDVTEVNLDLAGVPASGVGDGAADRVIVNATNGDDVAVVAGDASGVAVLGLAAQVNITGAEAANDSLTVNALGGDDVIQASGLSAGAISLVEDGGDGDDVLIGGGGNDTLLGGDGDDVLIGGPGQDVLDGGTGSNVLLQD</sequence>
<dbReference type="Gene3D" id="2.150.10.10">
    <property type="entry name" value="Serralysin-like metalloprotease, C-terminal"/>
    <property type="match status" value="4"/>
</dbReference>
<accession>A0A5B9WAK7</accession>
<evidence type="ECO:0000313" key="4">
    <source>
        <dbReference type="Proteomes" id="UP000324233"/>
    </source>
</evidence>
<name>A0A5B9WAK7_9BACT</name>
<evidence type="ECO:0000313" key="3">
    <source>
        <dbReference type="EMBL" id="QEH37688.1"/>
    </source>
</evidence>
<dbReference type="GO" id="GO:0005576">
    <property type="term" value="C:extracellular region"/>
    <property type="evidence" value="ECO:0007669"/>
    <property type="project" value="UniProtKB-SubCell"/>
</dbReference>
<dbReference type="AlphaFoldDB" id="A0A5B9WAK7"/>
<dbReference type="Proteomes" id="UP000324233">
    <property type="component" value="Chromosome"/>
</dbReference>
<dbReference type="InterPro" id="IPR050557">
    <property type="entry name" value="RTX_toxin/Mannuronan_C5-epim"/>
</dbReference>
<comment type="subcellular location">
    <subcellularLocation>
        <location evidence="1">Secreted</location>
    </subcellularLocation>
</comment>
<dbReference type="EMBL" id="CP042997">
    <property type="protein sequence ID" value="QEH37688.1"/>
    <property type="molecule type" value="Genomic_DNA"/>
</dbReference>
<dbReference type="InterPro" id="IPR018511">
    <property type="entry name" value="Hemolysin-typ_Ca-bd_CS"/>
</dbReference>
<dbReference type="InterPro" id="IPR011049">
    <property type="entry name" value="Serralysin-like_metalloprot_C"/>
</dbReference>
<gene>
    <name evidence="3" type="primary">cya_5</name>
    <name evidence="3" type="ORF">OJF2_62790</name>
</gene>
<evidence type="ECO:0000256" key="2">
    <source>
        <dbReference type="ARBA" id="ARBA00022525"/>
    </source>
</evidence>
<proteinExistence type="predicted"/>
<keyword evidence="2" id="KW-0964">Secreted</keyword>
<protein>
    <submittedName>
        <fullName evidence="3">Bifunctional hemolysin/adenylate cyclase</fullName>
    </submittedName>
</protein>
<dbReference type="OrthoDB" id="292013at2"/>
<dbReference type="InterPro" id="IPR001343">
    <property type="entry name" value="Hemolysn_Ca-bd"/>
</dbReference>
<dbReference type="GO" id="GO:0005509">
    <property type="term" value="F:calcium ion binding"/>
    <property type="evidence" value="ECO:0007669"/>
    <property type="project" value="InterPro"/>
</dbReference>
<evidence type="ECO:0000256" key="1">
    <source>
        <dbReference type="ARBA" id="ARBA00004613"/>
    </source>
</evidence>